<dbReference type="GO" id="GO:0045893">
    <property type="term" value="P:positive regulation of DNA-templated transcription"/>
    <property type="evidence" value="ECO:0007669"/>
    <property type="project" value="TreeGrafter"/>
</dbReference>
<proteinExistence type="predicted"/>
<dbReference type="PANTHER" id="PTHR15572">
    <property type="entry name" value="GLIOMA TUMOR SUPPRESSOR CANDIDATE REGION GENE 1"/>
    <property type="match status" value="1"/>
</dbReference>
<gene>
    <name evidence="3" type="ORF">DNTS_008444</name>
</gene>
<sequence length="949" mass="101822">MFLSSGRVPPVGISTPEVMLPSGGAALLQRPVQRWRGNPADTALLFHDGKSKRGERKIYLRLSCKDSEGKYMSGRGRKKKEEEEVVEEGEQIKSCQMEILGFKRSETGVYNDSLRFEILKRHIALPRGVLCGQELCVMDDEDDRRLLDFIGDVQALNEYLHGSNSKTIGEDDVTNAAFGSSSSFFPSDTGGSSEGIKDGHNHLGDFGEADGSELHLSSSLPFIEDDLNSENSAGEVDLGSEDQPFDILQKSLLEADITEQTLAQEALLDSHPSLIPTATAFPQQLVSGGFTGVAAAGPSLAAPLAQPQTFIQQVPQLPLPNGPAGQIQVVGPFNGAASSMMSVNSLEQPQILLRPSGNVVTNNNGQSTVFAPCAPGQMSMSFNKGTIPVQNIIIQRGPAQQTLIRPIQPKPLQSGGQTVYSISNAGIQPSTTTAANLVSSSYTTTGSPQPVQQVKVVNQASGILMHSPLGQQTQMQSQSNLPQGQFLLPSSISLTPGTTVHGFQAVNGQVLQANTQVGDPSAIGTTTYSILTNQNTTVQLIAGQNFSAGGQLLVNQGLVSGCQIGQASPTSVVQVSQTIAGTSKVGIASNSPSQNSVQALQTSNQLTMISSGIQGSQVCQQLSLTPGQSLLMPLGQSTPASSAVQELQVSLNQDTTTHRGQTQLINLLGTKAVNPLTPATEELLFTLKPTTTQHLTRGEMVLQQLRQDHSRVMSSDRTPFSSLNDVFDRLLPYHVFQGSPPQEEEFAKVDEEFETVASQVLNRTHAMVNKYRRLLMVEAEIFFALTFILLICTIRSDGFLEEFCCGPKRRLQSSKVMSPTPLAVNQSIMETSPSNSISHTGRKQKGSNSHTETAHRTESQQQSMEEHRRTPIKCILDLKKKTVNNITSSKSPHAPNNTSPSQSKRSSAQGYSSNQGQGHEPQLSSEYGHASLADTDSVLEAAVNSILEC</sequence>
<evidence type="ECO:0000313" key="4">
    <source>
        <dbReference type="Proteomes" id="UP000316079"/>
    </source>
</evidence>
<evidence type="ECO:0000313" key="3">
    <source>
        <dbReference type="EMBL" id="TRY94542.1"/>
    </source>
</evidence>
<reference evidence="3 4" key="1">
    <citation type="journal article" date="2019" name="Sci. Data">
        <title>Hybrid genome assembly and annotation of Danionella translucida.</title>
        <authorList>
            <person name="Kadobianskyi M."/>
            <person name="Schulze L."/>
            <person name="Schuelke M."/>
            <person name="Judkewitz B."/>
        </authorList>
    </citation>
    <scope>NUCLEOTIDE SEQUENCE [LARGE SCALE GENOMIC DNA]</scope>
    <source>
        <strain evidence="3 4">Bolton</strain>
    </source>
</reference>
<feature type="region of interest" description="Disordered" evidence="1">
    <location>
        <begin position="831"/>
        <end position="868"/>
    </location>
</feature>
<dbReference type="OrthoDB" id="2556847at2759"/>
<organism evidence="3 4">
    <name type="scientific">Danionella cerebrum</name>
    <dbReference type="NCBI Taxonomy" id="2873325"/>
    <lineage>
        <taxon>Eukaryota</taxon>
        <taxon>Metazoa</taxon>
        <taxon>Chordata</taxon>
        <taxon>Craniata</taxon>
        <taxon>Vertebrata</taxon>
        <taxon>Euteleostomi</taxon>
        <taxon>Actinopterygii</taxon>
        <taxon>Neopterygii</taxon>
        <taxon>Teleostei</taxon>
        <taxon>Ostariophysi</taxon>
        <taxon>Cypriniformes</taxon>
        <taxon>Danionidae</taxon>
        <taxon>Danioninae</taxon>
        <taxon>Danionella</taxon>
    </lineage>
</organism>
<dbReference type="InterPro" id="IPR052438">
    <property type="entry name" value="Chromatin_remod/trans_coact"/>
</dbReference>
<feature type="domain" description="GLTSCR protein conserved" evidence="2">
    <location>
        <begin position="708"/>
        <end position="780"/>
    </location>
</feature>
<dbReference type="EMBL" id="SRMA01025437">
    <property type="protein sequence ID" value="TRY94542.1"/>
    <property type="molecule type" value="Genomic_DNA"/>
</dbReference>
<accession>A0A553QX45</accession>
<protein>
    <recommendedName>
        <fullName evidence="2">GLTSCR protein conserved domain-containing protein</fullName>
    </recommendedName>
</protein>
<dbReference type="PANTHER" id="PTHR15572:SF2">
    <property type="entry name" value="BRD4-INTERACTING CHROMATIN-REMODELING COMPLEX-ASSOCIATED PROTEIN-LIKE"/>
    <property type="match status" value="1"/>
</dbReference>
<comment type="caution">
    <text evidence="3">The sequence shown here is derived from an EMBL/GenBank/DDBJ whole genome shotgun (WGS) entry which is preliminary data.</text>
</comment>
<name>A0A553QX45_9TELE</name>
<dbReference type="Pfam" id="PF15249">
    <property type="entry name" value="GLTSCR1"/>
    <property type="match status" value="1"/>
</dbReference>
<feature type="region of interest" description="Disordered" evidence="1">
    <location>
        <begin position="184"/>
        <end position="210"/>
    </location>
</feature>
<dbReference type="AlphaFoldDB" id="A0A553QX45"/>
<evidence type="ECO:0000259" key="2">
    <source>
        <dbReference type="Pfam" id="PF15249"/>
    </source>
</evidence>
<dbReference type="InterPro" id="IPR015671">
    <property type="entry name" value="GSCR1_dom"/>
</dbReference>
<dbReference type="STRING" id="623744.A0A553QX45"/>
<keyword evidence="4" id="KW-1185">Reference proteome</keyword>
<evidence type="ECO:0000256" key="1">
    <source>
        <dbReference type="SAM" id="MobiDB-lite"/>
    </source>
</evidence>
<feature type="compositionally biased region" description="Polar residues" evidence="1">
    <location>
        <begin position="886"/>
        <end position="925"/>
    </location>
</feature>
<feature type="compositionally biased region" description="Basic and acidic residues" evidence="1">
    <location>
        <begin position="195"/>
        <end position="205"/>
    </location>
</feature>
<feature type="compositionally biased region" description="Basic and acidic residues" evidence="1">
    <location>
        <begin position="852"/>
        <end position="868"/>
    </location>
</feature>
<dbReference type="Proteomes" id="UP000316079">
    <property type="component" value="Unassembled WGS sequence"/>
</dbReference>
<dbReference type="GO" id="GO:0016514">
    <property type="term" value="C:SWI/SNF complex"/>
    <property type="evidence" value="ECO:0007669"/>
    <property type="project" value="TreeGrafter"/>
</dbReference>
<feature type="region of interest" description="Disordered" evidence="1">
    <location>
        <begin position="886"/>
        <end position="931"/>
    </location>
</feature>